<dbReference type="GO" id="GO:0009007">
    <property type="term" value="F:site-specific DNA-methyltransferase (adenine-specific) activity"/>
    <property type="evidence" value="ECO:0007669"/>
    <property type="project" value="UniProtKB-EC"/>
</dbReference>
<dbReference type="PANTHER" id="PTHR33841">
    <property type="entry name" value="DNA METHYLTRANSFERASE YEEA-RELATED"/>
    <property type="match status" value="1"/>
</dbReference>
<evidence type="ECO:0000256" key="2">
    <source>
        <dbReference type="ARBA" id="ARBA00022603"/>
    </source>
</evidence>
<feature type="domain" description="Type II methyltransferase M.TaqI-like" evidence="8">
    <location>
        <begin position="177"/>
        <end position="246"/>
    </location>
</feature>
<dbReference type="InterPro" id="IPR029063">
    <property type="entry name" value="SAM-dependent_MTases_sf"/>
</dbReference>
<evidence type="ECO:0000256" key="5">
    <source>
        <dbReference type="ARBA" id="ARBA00022747"/>
    </source>
</evidence>
<dbReference type="InterPro" id="IPR050953">
    <property type="entry name" value="N4_N6_ade-DNA_methylase"/>
</dbReference>
<keyword evidence="6" id="KW-0238">DNA-binding</keyword>
<evidence type="ECO:0000256" key="4">
    <source>
        <dbReference type="ARBA" id="ARBA00022691"/>
    </source>
</evidence>
<sequence length="489" mass="55284">MAPDRFGAILAMVNTYNSKLTAANELYDLLRDRMRSCIDSPQEALAFIGEHLVLKEVEKKMNGEVFTPPTFVLHMVDQLENAYPTVFTDPSITFLDPANGHGNFPVVLFHKLMVGLASAIPDAAARKKHILEKQLFMCEINGKNVEICKKLFDPHGAYKLNLFHGPFQDLNPETLWGIKMFHVVLGNPPYNKPATTKGGAGSRTQLFPVFVKRGLDLLKMNGFLCMVHPPMWRAPQSDLRPLLLKNQIHFLQMYSEGEAKRIMNASTRIDMYVVQKKKPITVTRCISEDMKEAPLFLSPSTPFIMSKGQSIFEHMYAKILSKEMMPLAAVKKSIPKSKCKETKQGDYIYPLLHSTGDPTKIAWSSKEHPNQKQMKVAYAEGRHIYPVYDSGVYGTTDNMQSIAVSSEAEGHNLCRYLSSKLMKYIVCSTKWSSFRTQYEMFPFIPCPPLDESFTDVDLYKLFGLTMEQVAMIESDQPGTGLAEFEFTTV</sequence>
<dbReference type="Gene3D" id="3.40.50.150">
    <property type="entry name" value="Vaccinia Virus protein VP39"/>
    <property type="match status" value="1"/>
</dbReference>
<keyword evidence="2" id="KW-0489">Methyltransferase</keyword>
<accession>A0A6C0BJA3</accession>
<dbReference type="GO" id="GO:0003677">
    <property type="term" value="F:DNA binding"/>
    <property type="evidence" value="ECO:0007669"/>
    <property type="project" value="UniProtKB-KW"/>
</dbReference>
<dbReference type="SUPFAM" id="SSF53335">
    <property type="entry name" value="S-adenosyl-L-methionine-dependent methyltransferases"/>
    <property type="match status" value="1"/>
</dbReference>
<name>A0A6C0BJA3_9ZZZZ</name>
<dbReference type="EC" id="2.1.1.72" evidence="1"/>
<protein>
    <recommendedName>
        <fullName evidence="1">site-specific DNA-methyltransferase (adenine-specific)</fullName>
        <ecNumber evidence="1">2.1.1.72</ecNumber>
    </recommendedName>
</protein>
<keyword evidence="4" id="KW-0949">S-adenosyl-L-methionine</keyword>
<dbReference type="GO" id="GO:0032259">
    <property type="term" value="P:methylation"/>
    <property type="evidence" value="ECO:0007669"/>
    <property type="project" value="UniProtKB-KW"/>
</dbReference>
<evidence type="ECO:0000256" key="6">
    <source>
        <dbReference type="ARBA" id="ARBA00023125"/>
    </source>
</evidence>
<evidence type="ECO:0000259" key="8">
    <source>
        <dbReference type="Pfam" id="PF07669"/>
    </source>
</evidence>
<reference evidence="9" key="1">
    <citation type="journal article" date="2020" name="Nature">
        <title>Giant virus diversity and host interactions through global metagenomics.</title>
        <authorList>
            <person name="Schulz F."/>
            <person name="Roux S."/>
            <person name="Paez-Espino D."/>
            <person name="Jungbluth S."/>
            <person name="Walsh D.A."/>
            <person name="Denef V.J."/>
            <person name="McMahon K.D."/>
            <person name="Konstantinidis K.T."/>
            <person name="Eloe-Fadrosh E.A."/>
            <person name="Kyrpides N.C."/>
            <person name="Woyke T."/>
        </authorList>
    </citation>
    <scope>NUCLEOTIDE SEQUENCE</scope>
    <source>
        <strain evidence="9">GVMAG-M-3300013285-6</strain>
    </source>
</reference>
<dbReference type="GO" id="GO:0009307">
    <property type="term" value="P:DNA restriction-modification system"/>
    <property type="evidence" value="ECO:0007669"/>
    <property type="project" value="UniProtKB-KW"/>
</dbReference>
<comment type="catalytic activity">
    <reaction evidence="7">
        <text>a 2'-deoxyadenosine in DNA + S-adenosyl-L-methionine = an N(6)-methyl-2'-deoxyadenosine in DNA + S-adenosyl-L-homocysteine + H(+)</text>
        <dbReference type="Rhea" id="RHEA:15197"/>
        <dbReference type="Rhea" id="RHEA-COMP:12418"/>
        <dbReference type="Rhea" id="RHEA-COMP:12419"/>
        <dbReference type="ChEBI" id="CHEBI:15378"/>
        <dbReference type="ChEBI" id="CHEBI:57856"/>
        <dbReference type="ChEBI" id="CHEBI:59789"/>
        <dbReference type="ChEBI" id="CHEBI:90615"/>
        <dbReference type="ChEBI" id="CHEBI:90616"/>
        <dbReference type="EC" id="2.1.1.72"/>
    </reaction>
</comment>
<dbReference type="PRINTS" id="PR00507">
    <property type="entry name" value="N12N6MTFRASE"/>
</dbReference>
<organism evidence="9">
    <name type="scientific">viral metagenome</name>
    <dbReference type="NCBI Taxonomy" id="1070528"/>
    <lineage>
        <taxon>unclassified sequences</taxon>
        <taxon>metagenomes</taxon>
        <taxon>organismal metagenomes</taxon>
    </lineage>
</organism>
<dbReference type="EMBL" id="MN739168">
    <property type="protein sequence ID" value="QHS92092.1"/>
    <property type="molecule type" value="Genomic_DNA"/>
</dbReference>
<dbReference type="Pfam" id="PF07669">
    <property type="entry name" value="Eco57I"/>
    <property type="match status" value="1"/>
</dbReference>
<dbReference type="AlphaFoldDB" id="A0A6C0BJA3"/>
<evidence type="ECO:0000256" key="7">
    <source>
        <dbReference type="ARBA" id="ARBA00047942"/>
    </source>
</evidence>
<evidence type="ECO:0000256" key="3">
    <source>
        <dbReference type="ARBA" id="ARBA00022679"/>
    </source>
</evidence>
<dbReference type="InterPro" id="IPR011639">
    <property type="entry name" value="MethylTrfase_TaqI-like_dom"/>
</dbReference>
<evidence type="ECO:0000256" key="1">
    <source>
        <dbReference type="ARBA" id="ARBA00011900"/>
    </source>
</evidence>
<keyword evidence="3" id="KW-0808">Transferase</keyword>
<evidence type="ECO:0000313" key="9">
    <source>
        <dbReference type="EMBL" id="QHS92092.1"/>
    </source>
</evidence>
<dbReference type="PANTHER" id="PTHR33841:SF6">
    <property type="entry name" value="TYPE II METHYLTRANSFERASE M.HINDII"/>
    <property type="match status" value="1"/>
</dbReference>
<keyword evidence="5" id="KW-0680">Restriction system</keyword>
<proteinExistence type="predicted"/>